<accession>A0A5B7I369</accession>
<sequence>MLTRASHAPRGATP</sequence>
<dbReference type="EMBL" id="VSRR010043175">
    <property type="protein sequence ID" value="MPC76359.1"/>
    <property type="molecule type" value="Genomic_DNA"/>
</dbReference>
<protein>
    <submittedName>
        <fullName evidence="1">Uncharacterized protein</fullName>
    </submittedName>
</protein>
<keyword evidence="2" id="KW-1185">Reference proteome</keyword>
<evidence type="ECO:0000313" key="1">
    <source>
        <dbReference type="EMBL" id="MPC76359.1"/>
    </source>
</evidence>
<proteinExistence type="predicted"/>
<organism evidence="1 2">
    <name type="scientific">Portunus trituberculatus</name>
    <name type="common">Swimming crab</name>
    <name type="synonym">Neptunus trituberculatus</name>
    <dbReference type="NCBI Taxonomy" id="210409"/>
    <lineage>
        <taxon>Eukaryota</taxon>
        <taxon>Metazoa</taxon>
        <taxon>Ecdysozoa</taxon>
        <taxon>Arthropoda</taxon>
        <taxon>Crustacea</taxon>
        <taxon>Multicrustacea</taxon>
        <taxon>Malacostraca</taxon>
        <taxon>Eumalacostraca</taxon>
        <taxon>Eucarida</taxon>
        <taxon>Decapoda</taxon>
        <taxon>Pleocyemata</taxon>
        <taxon>Brachyura</taxon>
        <taxon>Eubrachyura</taxon>
        <taxon>Portunoidea</taxon>
        <taxon>Portunidae</taxon>
        <taxon>Portuninae</taxon>
        <taxon>Portunus</taxon>
    </lineage>
</organism>
<dbReference type="Proteomes" id="UP000324222">
    <property type="component" value="Unassembled WGS sequence"/>
</dbReference>
<evidence type="ECO:0000313" key="2">
    <source>
        <dbReference type="Proteomes" id="UP000324222"/>
    </source>
</evidence>
<name>A0A5B7I369_PORTR</name>
<comment type="caution">
    <text evidence="1">The sequence shown here is derived from an EMBL/GenBank/DDBJ whole genome shotgun (WGS) entry which is preliminary data.</text>
</comment>
<reference evidence="1 2" key="1">
    <citation type="submission" date="2019-05" db="EMBL/GenBank/DDBJ databases">
        <title>Another draft genome of Portunus trituberculatus and its Hox gene families provides insights of decapod evolution.</title>
        <authorList>
            <person name="Jeong J.-H."/>
            <person name="Song I."/>
            <person name="Kim S."/>
            <person name="Choi T."/>
            <person name="Kim D."/>
            <person name="Ryu S."/>
            <person name="Kim W."/>
        </authorList>
    </citation>
    <scope>NUCLEOTIDE SEQUENCE [LARGE SCALE GENOMIC DNA]</scope>
    <source>
        <tissue evidence="1">Muscle</tissue>
    </source>
</reference>
<gene>
    <name evidence="1" type="ORF">E2C01_070769</name>
</gene>